<protein>
    <submittedName>
        <fullName evidence="8">Phosphate ABC transporter phosphate-binding protein</fullName>
    </submittedName>
</protein>
<feature type="signal peptide" evidence="6">
    <location>
        <begin position="1"/>
        <end position="27"/>
    </location>
</feature>
<dbReference type="RefSeq" id="WP_153982637.1">
    <property type="nucleotide sequence ID" value="NZ_BAAANZ010000012.1"/>
</dbReference>
<keyword evidence="3" id="KW-0592">Phosphate transport</keyword>
<dbReference type="PANTHER" id="PTHR42996:SF1">
    <property type="entry name" value="PHOSPHATE-BINDING PROTEIN PSTS"/>
    <property type="match status" value="1"/>
</dbReference>
<evidence type="ECO:0000313" key="8">
    <source>
        <dbReference type="EMBL" id="MBB5617486.1"/>
    </source>
</evidence>
<dbReference type="PANTHER" id="PTHR42996">
    <property type="entry name" value="PHOSPHATE-BINDING PROTEIN PSTS"/>
    <property type="match status" value="1"/>
</dbReference>
<comment type="caution">
    <text evidence="8">The sequence shown here is derived from an EMBL/GenBank/DDBJ whole genome shotgun (WGS) entry which is preliminary data.</text>
</comment>
<keyword evidence="5" id="KW-1133">Transmembrane helix</keyword>
<dbReference type="NCBIfam" id="TIGR00975">
    <property type="entry name" value="3a0107s03"/>
    <property type="match status" value="1"/>
</dbReference>
<sequence length="552" mass="57347">MKRWKASLVLTLVAAAVLAVGSSPVVASTPDDTRATSTSSSSTSYVPISGAGSSWSANAIDQWRRNVQQFGMRVNYASTGSSDGRNQFRTGTVDFASSEIPYGLSDSGVVDTPPSRKFAYMPIVAGGTSLMYNLTVGSQRITNLRLSGETVARIFTGDITSWDDAAIKADNPGITLPARRIVPVVRSDGSGTTAQLTAWMASEHPRIWDAYCARAGRPTPCGQTSNFPVISGTGFVGQPGSQGVSGYVAQRANVGTITYVEYSYAIKTGYPVAKLLNKAGYYVEPTASNVAVSLLGARINNDPSSQAYLTQILTGVYRNADPRTYPLSSYSYLIVPTAVEGNFTTAKGSTLGAFAYYFLCEGQRQAETLGYSPLPINLVKAGLEQVRKIPGVQAQSIDIRSCKNPTFSSDGTNTLAKNAPMPPECDRRGSTVQCSDGTGGAAEQPTQPGPGASDGGATDGSGTGTDTGVDGLPVDGGGIGGDGGATGGGPAICEIDTGACQTVAAIPVEIERVDAGWTRESTYMALALIAVLLTALAPPALARWVRATRSGS</sequence>
<evidence type="ECO:0000256" key="2">
    <source>
        <dbReference type="ARBA" id="ARBA00022448"/>
    </source>
</evidence>
<dbReference type="InterPro" id="IPR005673">
    <property type="entry name" value="ABC_phos-bd_PstS"/>
</dbReference>
<evidence type="ECO:0000256" key="1">
    <source>
        <dbReference type="ARBA" id="ARBA00008725"/>
    </source>
</evidence>
<dbReference type="Proteomes" id="UP000552883">
    <property type="component" value="Unassembled WGS sequence"/>
</dbReference>
<feature type="compositionally biased region" description="Gly residues" evidence="4">
    <location>
        <begin position="474"/>
        <end position="483"/>
    </location>
</feature>
<evidence type="ECO:0000256" key="4">
    <source>
        <dbReference type="SAM" id="MobiDB-lite"/>
    </source>
</evidence>
<evidence type="ECO:0000313" key="9">
    <source>
        <dbReference type="Proteomes" id="UP000552883"/>
    </source>
</evidence>
<keyword evidence="5" id="KW-0472">Membrane</keyword>
<dbReference type="GO" id="GO:0043190">
    <property type="term" value="C:ATP-binding cassette (ABC) transporter complex"/>
    <property type="evidence" value="ECO:0007669"/>
    <property type="project" value="InterPro"/>
</dbReference>
<dbReference type="Pfam" id="PF12849">
    <property type="entry name" value="PBP_like_2"/>
    <property type="match status" value="1"/>
</dbReference>
<feature type="transmembrane region" description="Helical" evidence="5">
    <location>
        <begin position="523"/>
        <end position="542"/>
    </location>
</feature>
<feature type="chain" id="PRO_5032565552" evidence="6">
    <location>
        <begin position="28"/>
        <end position="552"/>
    </location>
</feature>
<feature type="domain" description="PBP" evidence="7">
    <location>
        <begin position="38"/>
        <end position="360"/>
    </location>
</feature>
<gene>
    <name evidence="8" type="ORF">BJ959_000982</name>
</gene>
<dbReference type="CDD" id="cd13565">
    <property type="entry name" value="PBP2_PstS"/>
    <property type="match status" value="1"/>
</dbReference>
<dbReference type="Gene3D" id="3.40.190.10">
    <property type="entry name" value="Periplasmic binding protein-like II"/>
    <property type="match status" value="2"/>
</dbReference>
<feature type="region of interest" description="Disordered" evidence="4">
    <location>
        <begin position="408"/>
        <end position="483"/>
    </location>
</feature>
<evidence type="ECO:0000256" key="5">
    <source>
        <dbReference type="SAM" id="Phobius"/>
    </source>
</evidence>
<proteinExistence type="inferred from homology"/>
<reference evidence="8 9" key="1">
    <citation type="submission" date="2020-08" db="EMBL/GenBank/DDBJ databases">
        <title>Sequencing the genomes of 1000 actinobacteria strains.</title>
        <authorList>
            <person name="Klenk H.-P."/>
        </authorList>
    </citation>
    <scope>NUCLEOTIDE SEQUENCE [LARGE SCALE GENOMIC DNA]</scope>
    <source>
        <strain evidence="8 9">DSM 23889</strain>
    </source>
</reference>
<keyword evidence="2" id="KW-0813">Transport</keyword>
<dbReference type="InterPro" id="IPR050962">
    <property type="entry name" value="Phosphate-bind_PstS"/>
</dbReference>
<dbReference type="SUPFAM" id="SSF53850">
    <property type="entry name" value="Periplasmic binding protein-like II"/>
    <property type="match status" value="1"/>
</dbReference>
<dbReference type="InterPro" id="IPR024370">
    <property type="entry name" value="PBP_domain"/>
</dbReference>
<comment type="similarity">
    <text evidence="1">Belongs to the PstS family.</text>
</comment>
<dbReference type="AlphaFoldDB" id="A0A840XGP8"/>
<keyword evidence="6" id="KW-0732">Signal</keyword>
<dbReference type="OrthoDB" id="9801510at2"/>
<dbReference type="EMBL" id="JACHBS010000001">
    <property type="protein sequence ID" value="MBB5617486.1"/>
    <property type="molecule type" value="Genomic_DNA"/>
</dbReference>
<dbReference type="GO" id="GO:0035435">
    <property type="term" value="P:phosphate ion transmembrane transport"/>
    <property type="evidence" value="ECO:0007669"/>
    <property type="project" value="InterPro"/>
</dbReference>
<name>A0A840XGP8_9MICO</name>
<evidence type="ECO:0000256" key="3">
    <source>
        <dbReference type="ARBA" id="ARBA00022592"/>
    </source>
</evidence>
<accession>A0A840XGP8</accession>
<evidence type="ECO:0000256" key="6">
    <source>
        <dbReference type="SAM" id="SignalP"/>
    </source>
</evidence>
<keyword evidence="9" id="KW-1185">Reference proteome</keyword>
<dbReference type="GO" id="GO:0042301">
    <property type="term" value="F:phosphate ion binding"/>
    <property type="evidence" value="ECO:0007669"/>
    <property type="project" value="InterPro"/>
</dbReference>
<feature type="compositionally biased region" description="Gly residues" evidence="4">
    <location>
        <begin position="452"/>
        <end position="465"/>
    </location>
</feature>
<evidence type="ECO:0000259" key="7">
    <source>
        <dbReference type="Pfam" id="PF12849"/>
    </source>
</evidence>
<keyword evidence="5" id="KW-0812">Transmembrane</keyword>
<organism evidence="8 9">
    <name type="scientific">Microcella frigidaquae</name>
    <dbReference type="NCBI Taxonomy" id="424758"/>
    <lineage>
        <taxon>Bacteria</taxon>
        <taxon>Bacillati</taxon>
        <taxon>Actinomycetota</taxon>
        <taxon>Actinomycetes</taxon>
        <taxon>Micrococcales</taxon>
        <taxon>Microbacteriaceae</taxon>
        <taxon>Microcella</taxon>
    </lineage>
</organism>